<comment type="cofactor">
    <cofactor evidence="1 9">
        <name>heme</name>
        <dbReference type="ChEBI" id="CHEBI:30413"/>
    </cofactor>
</comment>
<accession>A0AAW2QKC6</accession>
<dbReference type="GO" id="GO:0005506">
    <property type="term" value="F:iron ion binding"/>
    <property type="evidence" value="ECO:0007669"/>
    <property type="project" value="InterPro"/>
</dbReference>
<feature type="transmembrane region" description="Helical" evidence="11">
    <location>
        <begin position="6"/>
        <end position="25"/>
    </location>
</feature>
<comment type="subcellular location">
    <subcellularLocation>
        <location evidence="2">Membrane</location>
        <topology evidence="2">Single-pass membrane protein</topology>
    </subcellularLocation>
</comment>
<evidence type="ECO:0000256" key="3">
    <source>
        <dbReference type="ARBA" id="ARBA00010617"/>
    </source>
</evidence>
<keyword evidence="11" id="KW-0472">Membrane</keyword>
<evidence type="ECO:0000256" key="2">
    <source>
        <dbReference type="ARBA" id="ARBA00004167"/>
    </source>
</evidence>
<keyword evidence="7 9" id="KW-0408">Iron</keyword>
<dbReference type="InterPro" id="IPR036396">
    <property type="entry name" value="Cyt_P450_sf"/>
</dbReference>
<dbReference type="PANTHER" id="PTHR47944">
    <property type="entry name" value="CYTOCHROME P450 98A9"/>
    <property type="match status" value="1"/>
</dbReference>
<evidence type="ECO:0000256" key="10">
    <source>
        <dbReference type="RuleBase" id="RU000461"/>
    </source>
</evidence>
<comment type="similarity">
    <text evidence="3 10">Belongs to the cytochrome P450 family.</text>
</comment>
<reference evidence="12" key="1">
    <citation type="submission" date="2020-06" db="EMBL/GenBank/DDBJ databases">
        <authorList>
            <person name="Li T."/>
            <person name="Hu X."/>
            <person name="Zhang T."/>
            <person name="Song X."/>
            <person name="Zhang H."/>
            <person name="Dai N."/>
            <person name="Sheng W."/>
            <person name="Hou X."/>
            <person name="Wei L."/>
        </authorList>
    </citation>
    <scope>NUCLEOTIDE SEQUENCE</scope>
    <source>
        <strain evidence="12">KEN8</strain>
        <tissue evidence="12">Leaf</tissue>
    </source>
</reference>
<keyword evidence="6 10" id="KW-0560">Oxidoreductase</keyword>
<keyword evidence="5 9" id="KW-0479">Metal-binding</keyword>
<evidence type="ECO:0000256" key="4">
    <source>
        <dbReference type="ARBA" id="ARBA00022617"/>
    </source>
</evidence>
<dbReference type="EMBL" id="JACGWM010000006">
    <property type="protein sequence ID" value="KAL0368066.1"/>
    <property type="molecule type" value="Genomic_DNA"/>
</dbReference>
<keyword evidence="11" id="KW-1133">Transmembrane helix</keyword>
<dbReference type="PROSITE" id="PS00086">
    <property type="entry name" value="CYTOCHROME_P450"/>
    <property type="match status" value="1"/>
</dbReference>
<keyword evidence="4 9" id="KW-0349">Heme</keyword>
<dbReference type="GO" id="GO:0044550">
    <property type="term" value="P:secondary metabolite biosynthetic process"/>
    <property type="evidence" value="ECO:0007669"/>
    <property type="project" value="UniProtKB-ARBA"/>
</dbReference>
<evidence type="ECO:0000313" key="12">
    <source>
        <dbReference type="EMBL" id="KAL0368066.1"/>
    </source>
</evidence>
<feature type="binding site" description="axial binding residue" evidence="9">
    <location>
        <position position="463"/>
    </location>
    <ligand>
        <name>heme</name>
        <dbReference type="ChEBI" id="CHEBI:30413"/>
    </ligand>
    <ligandPart>
        <name>Fe</name>
        <dbReference type="ChEBI" id="CHEBI:18248"/>
    </ligandPart>
</feature>
<dbReference type="AlphaFoldDB" id="A0AAW2QKC6"/>
<dbReference type="InterPro" id="IPR017972">
    <property type="entry name" value="Cyt_P450_CS"/>
</dbReference>
<protein>
    <submittedName>
        <fullName evidence="12">Isoleucine N-monooxygenase 2</fullName>
    </submittedName>
</protein>
<evidence type="ECO:0000256" key="7">
    <source>
        <dbReference type="ARBA" id="ARBA00023004"/>
    </source>
</evidence>
<dbReference type="PANTHER" id="PTHR47944:SF4">
    <property type="entry name" value="OS09G0441700 PROTEIN"/>
    <property type="match status" value="1"/>
</dbReference>
<reference evidence="12" key="2">
    <citation type="journal article" date="2024" name="Plant">
        <title>Genomic evolution and insights into agronomic trait innovations of Sesamum species.</title>
        <authorList>
            <person name="Miao H."/>
            <person name="Wang L."/>
            <person name="Qu L."/>
            <person name="Liu H."/>
            <person name="Sun Y."/>
            <person name="Le M."/>
            <person name="Wang Q."/>
            <person name="Wei S."/>
            <person name="Zheng Y."/>
            <person name="Lin W."/>
            <person name="Duan Y."/>
            <person name="Cao H."/>
            <person name="Xiong S."/>
            <person name="Wang X."/>
            <person name="Wei L."/>
            <person name="Li C."/>
            <person name="Ma Q."/>
            <person name="Ju M."/>
            <person name="Zhao R."/>
            <person name="Li G."/>
            <person name="Mu C."/>
            <person name="Tian Q."/>
            <person name="Mei H."/>
            <person name="Zhang T."/>
            <person name="Gao T."/>
            <person name="Zhang H."/>
        </authorList>
    </citation>
    <scope>NUCLEOTIDE SEQUENCE</scope>
    <source>
        <strain evidence="12">KEN8</strain>
    </source>
</reference>
<evidence type="ECO:0000256" key="5">
    <source>
        <dbReference type="ARBA" id="ARBA00022723"/>
    </source>
</evidence>
<evidence type="ECO:0000256" key="1">
    <source>
        <dbReference type="ARBA" id="ARBA00001971"/>
    </source>
</evidence>
<dbReference type="PRINTS" id="PR00385">
    <property type="entry name" value="P450"/>
</dbReference>
<comment type="caution">
    <text evidence="12">The sequence shown here is derived from an EMBL/GenBank/DDBJ whole genome shotgun (WGS) entry which is preliminary data.</text>
</comment>
<dbReference type="GO" id="GO:0016705">
    <property type="term" value="F:oxidoreductase activity, acting on paired donors, with incorporation or reduction of molecular oxygen"/>
    <property type="evidence" value="ECO:0007669"/>
    <property type="project" value="InterPro"/>
</dbReference>
<keyword evidence="11" id="KW-0812">Transmembrane</keyword>
<evidence type="ECO:0000256" key="9">
    <source>
        <dbReference type="PIRSR" id="PIRSR602401-1"/>
    </source>
</evidence>
<dbReference type="PRINTS" id="PR00463">
    <property type="entry name" value="EP450I"/>
</dbReference>
<evidence type="ECO:0000256" key="11">
    <source>
        <dbReference type="SAM" id="Phobius"/>
    </source>
</evidence>
<keyword evidence="8 10" id="KW-0503">Monooxygenase</keyword>
<sequence length="529" mass="59980">MEISKISLSINLLFLLAFGFGAVIFKRWLCLRKRGKPPLPPGPIGYPIIGCLPEMMKNQPAFRWIHQLMQEMNTEIACIRLGSIHVIPVTSPELAREFLRKHDVIFASRPDCMSGRLASSGYLTTAFSPIGDQWKKMKRIIVSEVLSPIVHQRLYKKRCEEADHLMKYVYNQSQSPLTNGLVNVRVVAQHCCGNMIRNLIFSKRCFGRGMEDGGPGIEEKEHLHGIFTILKYVYGLGIADYLPWLEVFDLDGHKGFLKDGIKRMQKYQDPEINNRVEMWKQGMKKTEEDILDVMINLKDSENNPLLSIEEIKAQIIEVMLAAVDNPSNAVEWALAEMINQPDILHRACQELDEVVGRDRLVDESDLSKLNYVKACIKEAFRLHPMVPFNVPHVSSKDTIVGGYFIPKGSQVLLSRLGLGRNPRIWEDPLVYKPERHIVNKDLEVMLVDHELRMLSFSTGRRGCPGIVLGSTMTTILLARLIQGFNWTAPPNGPSNVDLTESEGEMVKATPLIAHVVPRLEPHVYLKLMS</sequence>
<dbReference type="InterPro" id="IPR002401">
    <property type="entry name" value="Cyt_P450_E_grp-I"/>
</dbReference>
<dbReference type="Gene3D" id="1.10.630.10">
    <property type="entry name" value="Cytochrome P450"/>
    <property type="match status" value="1"/>
</dbReference>
<evidence type="ECO:0000256" key="6">
    <source>
        <dbReference type="ARBA" id="ARBA00023002"/>
    </source>
</evidence>
<proteinExistence type="inferred from homology"/>
<name>A0AAW2QKC6_9LAMI</name>
<dbReference type="GO" id="GO:0016020">
    <property type="term" value="C:membrane"/>
    <property type="evidence" value="ECO:0007669"/>
    <property type="project" value="UniProtKB-SubCell"/>
</dbReference>
<gene>
    <name evidence="12" type="ORF">Scaly_1025500</name>
</gene>
<dbReference type="SUPFAM" id="SSF48264">
    <property type="entry name" value="Cytochrome P450"/>
    <property type="match status" value="1"/>
</dbReference>
<dbReference type="InterPro" id="IPR001128">
    <property type="entry name" value="Cyt_P450"/>
</dbReference>
<dbReference type="Pfam" id="PF00067">
    <property type="entry name" value="p450"/>
    <property type="match status" value="1"/>
</dbReference>
<dbReference type="GO" id="GO:0020037">
    <property type="term" value="F:heme binding"/>
    <property type="evidence" value="ECO:0007669"/>
    <property type="project" value="InterPro"/>
</dbReference>
<evidence type="ECO:0000256" key="8">
    <source>
        <dbReference type="ARBA" id="ARBA00023033"/>
    </source>
</evidence>
<dbReference type="FunFam" id="1.10.630.10:FF:000037">
    <property type="entry name" value="Cytochrome P450 9"/>
    <property type="match status" value="1"/>
</dbReference>
<organism evidence="12">
    <name type="scientific">Sesamum calycinum</name>
    <dbReference type="NCBI Taxonomy" id="2727403"/>
    <lineage>
        <taxon>Eukaryota</taxon>
        <taxon>Viridiplantae</taxon>
        <taxon>Streptophyta</taxon>
        <taxon>Embryophyta</taxon>
        <taxon>Tracheophyta</taxon>
        <taxon>Spermatophyta</taxon>
        <taxon>Magnoliopsida</taxon>
        <taxon>eudicotyledons</taxon>
        <taxon>Gunneridae</taxon>
        <taxon>Pentapetalae</taxon>
        <taxon>asterids</taxon>
        <taxon>lamiids</taxon>
        <taxon>Lamiales</taxon>
        <taxon>Pedaliaceae</taxon>
        <taxon>Sesamum</taxon>
    </lineage>
</organism>
<dbReference type="GO" id="GO:0004497">
    <property type="term" value="F:monooxygenase activity"/>
    <property type="evidence" value="ECO:0007669"/>
    <property type="project" value="UniProtKB-KW"/>
</dbReference>